<evidence type="ECO:0000313" key="2">
    <source>
        <dbReference type="Proteomes" id="UP000520814"/>
    </source>
</evidence>
<gene>
    <name evidence="1" type="ORF">HNQ39_005072</name>
</gene>
<dbReference type="SUPFAM" id="SSF48371">
    <property type="entry name" value="ARM repeat"/>
    <property type="match status" value="1"/>
</dbReference>
<sequence>MSPSLNQARHELLAQDNLDAYCNALFDPYEETALRMLAAGRLALFGDFGHELLLLAYDTLKEDPPGRIAALQALVGGFPADAETVLTRALHDDWPRVRRSARILMRKHRSLLDPHFRLGHYLPEQLRRNPDSWSGDLHLFFPEDRTVLLQAIARARFSPALPSLVTWLASTPNLYETTCGQVIRCIATFQNEAIPFVLDGIARATGKNKTVLVELLGEIRTPQGWDALESLSTPTARKVQKQLRMERKRRNESLRLSPSHSDSWSAYWRESRRAQLETPGRKERLSQVAYDSTLSFEVRQHALDELEALRRYTYPGKR</sequence>
<protein>
    <submittedName>
        <fullName evidence="1">Uncharacterized protein</fullName>
    </submittedName>
</protein>
<comment type="caution">
    <text evidence="1">The sequence shown here is derived from an EMBL/GenBank/DDBJ whole genome shotgun (WGS) entry which is preliminary data.</text>
</comment>
<dbReference type="RefSeq" id="WP_184203338.1">
    <property type="nucleotide sequence ID" value="NZ_JACHGW010000006.1"/>
</dbReference>
<proteinExistence type="predicted"/>
<dbReference type="Gene3D" id="1.25.10.10">
    <property type="entry name" value="Leucine-rich Repeat Variant"/>
    <property type="match status" value="1"/>
</dbReference>
<dbReference type="Proteomes" id="UP000520814">
    <property type="component" value="Unassembled WGS sequence"/>
</dbReference>
<dbReference type="EMBL" id="JACHGW010000006">
    <property type="protein sequence ID" value="MBB6053238.1"/>
    <property type="molecule type" value="Genomic_DNA"/>
</dbReference>
<accession>A0A7W9W8Y0</accession>
<keyword evidence="2" id="KW-1185">Reference proteome</keyword>
<dbReference type="InterPro" id="IPR011989">
    <property type="entry name" value="ARM-like"/>
</dbReference>
<dbReference type="AlphaFoldDB" id="A0A7W9W8Y0"/>
<name>A0A7W9W8Y0_ARMRO</name>
<reference evidence="1 2" key="1">
    <citation type="submission" date="2020-08" db="EMBL/GenBank/DDBJ databases">
        <title>Genomic Encyclopedia of Type Strains, Phase IV (KMG-IV): sequencing the most valuable type-strain genomes for metagenomic binning, comparative biology and taxonomic classification.</title>
        <authorList>
            <person name="Goeker M."/>
        </authorList>
    </citation>
    <scope>NUCLEOTIDE SEQUENCE [LARGE SCALE GENOMIC DNA]</scope>
    <source>
        <strain evidence="1 2">DSM 23562</strain>
    </source>
</reference>
<evidence type="ECO:0000313" key="1">
    <source>
        <dbReference type="EMBL" id="MBB6053238.1"/>
    </source>
</evidence>
<organism evidence="1 2">
    <name type="scientific">Armatimonas rosea</name>
    <dbReference type="NCBI Taxonomy" id="685828"/>
    <lineage>
        <taxon>Bacteria</taxon>
        <taxon>Bacillati</taxon>
        <taxon>Armatimonadota</taxon>
        <taxon>Armatimonadia</taxon>
        <taxon>Armatimonadales</taxon>
        <taxon>Armatimonadaceae</taxon>
        <taxon>Armatimonas</taxon>
    </lineage>
</organism>
<dbReference type="InterPro" id="IPR016024">
    <property type="entry name" value="ARM-type_fold"/>
</dbReference>